<dbReference type="InterPro" id="IPR050447">
    <property type="entry name" value="Erg6_SMT_methyltransf"/>
</dbReference>
<organism evidence="6 7">
    <name type="scientific">Aphanocapsa feldmannii 277cV</name>
    <dbReference type="NCBI Taxonomy" id="2507553"/>
    <lineage>
        <taxon>Bacteria</taxon>
        <taxon>Bacillati</taxon>
        <taxon>Cyanobacteriota</taxon>
        <taxon>Cyanophyceae</taxon>
        <taxon>Oscillatoriophycideae</taxon>
        <taxon>Chroococcales</taxon>
        <taxon>Microcystaceae</taxon>
        <taxon>Aphanocapsa</taxon>
    </lineage>
</organism>
<accession>A0A524RLP5</accession>
<dbReference type="PANTHER" id="PTHR44068">
    <property type="entry name" value="ZGC:194242"/>
    <property type="match status" value="1"/>
</dbReference>
<keyword evidence="3 4" id="KW-0949">S-adenosyl-L-methionine</keyword>
<dbReference type="PANTHER" id="PTHR44068:SF11">
    <property type="entry name" value="GERANYL DIPHOSPHATE 2-C-METHYLTRANSFERASE"/>
    <property type="match status" value="1"/>
</dbReference>
<dbReference type="InterPro" id="IPR025774">
    <property type="entry name" value="PiNMT-like"/>
</dbReference>
<sequence>MLWLLALPLALAGLLLLLYLRSARPYDGAASVAGYYDSWTGDQLLERLWGEHVHLGHYGDPPQRCDFRDAKARLVHELVRWGGLDQLPPGSCLLDVGCGIGGSARILARDYGFEVLAVSISPAQIARARTLTAPHLSCSYALMDALNLDLPDASFAAVWSVEAGPHIPDKQGFADELLRVLQPGGRLIVADWNRRDDRTQPLSWPERLVMRQLLDQWGHPQFASIESFRENLRASPHGSMAVETADWSRATAPSWGESILEGLRRPMAVLGLGPGALLQALRESPTILLMGWAWGSGLMTFGVFRATRR</sequence>
<reference evidence="6 7" key="1">
    <citation type="journal article" date="2019" name="mSystems">
        <title>Life at home and on the roam: Genomic adaptions reflect the dual lifestyle of an intracellular, facultative symbiont.</title>
        <authorList>
            <person name="Burgsdorf I."/>
        </authorList>
    </citation>
    <scope>NUCLEOTIDE SEQUENCE [LARGE SCALE GENOMIC DNA]</scope>
    <source>
        <strain evidence="6">277cV</strain>
    </source>
</reference>
<dbReference type="GO" id="GO:0008757">
    <property type="term" value="F:S-adenosylmethionine-dependent methyltransferase activity"/>
    <property type="evidence" value="ECO:0007669"/>
    <property type="project" value="InterPro"/>
</dbReference>
<gene>
    <name evidence="6" type="ORF">ERJ67_09725</name>
</gene>
<dbReference type="EMBL" id="SRMO01000084">
    <property type="protein sequence ID" value="TGG90958.1"/>
    <property type="molecule type" value="Genomic_DNA"/>
</dbReference>
<dbReference type="CDD" id="cd02440">
    <property type="entry name" value="AdoMet_MTases"/>
    <property type="match status" value="1"/>
</dbReference>
<dbReference type="Gene3D" id="3.40.50.150">
    <property type="entry name" value="Vaccinia Virus protein VP39"/>
    <property type="match status" value="1"/>
</dbReference>
<dbReference type="Pfam" id="PF08241">
    <property type="entry name" value="Methyltransf_11"/>
    <property type="match status" value="1"/>
</dbReference>
<evidence type="ECO:0000313" key="6">
    <source>
        <dbReference type="EMBL" id="TGG90958.1"/>
    </source>
</evidence>
<dbReference type="SUPFAM" id="SSF53335">
    <property type="entry name" value="S-adenosyl-L-methionine-dependent methyltransferases"/>
    <property type="match status" value="1"/>
</dbReference>
<name>A0A524RLP5_9CHRO</name>
<feature type="region of interest" description="SAM motif III" evidence="4">
    <location>
        <begin position="180"/>
        <end position="189"/>
    </location>
</feature>
<protein>
    <submittedName>
        <fullName evidence="6">Methyltransferase domain-containing protein</fullName>
    </submittedName>
</protein>
<dbReference type="InterPro" id="IPR013216">
    <property type="entry name" value="Methyltransf_11"/>
</dbReference>
<evidence type="ECO:0000256" key="3">
    <source>
        <dbReference type="ARBA" id="ARBA00022691"/>
    </source>
</evidence>
<evidence type="ECO:0000256" key="2">
    <source>
        <dbReference type="ARBA" id="ARBA00022679"/>
    </source>
</evidence>
<evidence type="ECO:0000256" key="4">
    <source>
        <dbReference type="PROSITE-ProRule" id="PRU00914"/>
    </source>
</evidence>
<feature type="region of interest" description="SAM motif II" evidence="4">
    <location>
        <begin position="153"/>
        <end position="161"/>
    </location>
</feature>
<evidence type="ECO:0000259" key="5">
    <source>
        <dbReference type="Pfam" id="PF08241"/>
    </source>
</evidence>
<proteinExistence type="inferred from homology"/>
<feature type="domain" description="Methyltransferase type 11" evidence="5">
    <location>
        <begin position="94"/>
        <end position="189"/>
    </location>
</feature>
<keyword evidence="2 4" id="KW-0808">Transferase</keyword>
<evidence type="ECO:0000256" key="1">
    <source>
        <dbReference type="ARBA" id="ARBA00022603"/>
    </source>
</evidence>
<dbReference type="AlphaFoldDB" id="A0A524RLP5"/>
<keyword evidence="1 4" id="KW-0489">Methyltransferase</keyword>
<dbReference type="PROSITE" id="PS51581">
    <property type="entry name" value="SAM_GTMT"/>
    <property type="match status" value="1"/>
</dbReference>
<dbReference type="Proteomes" id="UP000317990">
    <property type="component" value="Unassembled WGS sequence"/>
</dbReference>
<dbReference type="GO" id="GO:0032259">
    <property type="term" value="P:methylation"/>
    <property type="evidence" value="ECO:0007669"/>
    <property type="project" value="UniProtKB-UniRule"/>
</dbReference>
<evidence type="ECO:0000313" key="7">
    <source>
        <dbReference type="Proteomes" id="UP000317990"/>
    </source>
</evidence>
<comment type="caution">
    <text evidence="6">The sequence shown here is derived from an EMBL/GenBank/DDBJ whole genome shotgun (WGS) entry which is preliminary data.</text>
</comment>
<feature type="region of interest" description="SAM motif I" evidence="4">
    <location>
        <begin position="93"/>
        <end position="102"/>
    </location>
</feature>
<dbReference type="InterPro" id="IPR029063">
    <property type="entry name" value="SAM-dependent_MTases_sf"/>
</dbReference>
<comment type="similarity">
    <text evidence="4">Belongs to the class I-like SAM-binding methyltransferase superfamily. gTMT family.</text>
</comment>